<organism evidence="1 2">
    <name type="scientific">Dorcoceras hygrometricum</name>
    <dbReference type="NCBI Taxonomy" id="472368"/>
    <lineage>
        <taxon>Eukaryota</taxon>
        <taxon>Viridiplantae</taxon>
        <taxon>Streptophyta</taxon>
        <taxon>Embryophyta</taxon>
        <taxon>Tracheophyta</taxon>
        <taxon>Spermatophyta</taxon>
        <taxon>Magnoliopsida</taxon>
        <taxon>eudicotyledons</taxon>
        <taxon>Gunneridae</taxon>
        <taxon>Pentapetalae</taxon>
        <taxon>asterids</taxon>
        <taxon>lamiids</taxon>
        <taxon>Lamiales</taxon>
        <taxon>Gesneriaceae</taxon>
        <taxon>Didymocarpoideae</taxon>
        <taxon>Trichosporeae</taxon>
        <taxon>Loxocarpinae</taxon>
        <taxon>Dorcoceras</taxon>
    </lineage>
</organism>
<reference evidence="1 2" key="1">
    <citation type="journal article" date="2015" name="Proc. Natl. Acad. Sci. U.S.A.">
        <title>The resurrection genome of Boea hygrometrica: A blueprint for survival of dehydration.</title>
        <authorList>
            <person name="Xiao L."/>
            <person name="Yang G."/>
            <person name="Zhang L."/>
            <person name="Yang X."/>
            <person name="Zhao S."/>
            <person name="Ji Z."/>
            <person name="Zhou Q."/>
            <person name="Hu M."/>
            <person name="Wang Y."/>
            <person name="Chen M."/>
            <person name="Xu Y."/>
            <person name="Jin H."/>
            <person name="Xiao X."/>
            <person name="Hu G."/>
            <person name="Bao F."/>
            <person name="Hu Y."/>
            <person name="Wan P."/>
            <person name="Li L."/>
            <person name="Deng X."/>
            <person name="Kuang T."/>
            <person name="Xiang C."/>
            <person name="Zhu J.K."/>
            <person name="Oliver M.J."/>
            <person name="He Y."/>
        </authorList>
    </citation>
    <scope>NUCLEOTIDE SEQUENCE [LARGE SCALE GENOMIC DNA]</scope>
    <source>
        <strain evidence="2">cv. XS01</strain>
    </source>
</reference>
<dbReference type="EMBL" id="KV018682">
    <property type="protein sequence ID" value="KZV16675.1"/>
    <property type="molecule type" value="Genomic_DNA"/>
</dbReference>
<sequence length="410" mass="45436">MASSLISNTLQVDFKSVLGFPEAGMAAMFKALESSGLRGFLGCSSGIYEADLVAFLQNALAGSFDAMTHERFLLMTAIHYGLKINWRSTRLVLCEAKPFPSLKVLNAKTVGTYVARKKGIDDGNEGDEPVMATAAVVKKKPVTKKRPAATADEPAVKKKRTLVGRASPADKNLALVTVEQERPAATADEPAVKKKRTLVGRASPADKNLALVTVEQERRAPKRKLKMPAGSNDEIVEKVPDVENFVKKDPEQIPVVDEVDNIIEQVLAEMAQMETDLYEPAVTRFDDVADDNIERSIAVNDEDDNLDGDENEIARKMAPFTAPKQFLKEPLRSGEDDDLLGLRTVLDVLQTQNEIRYFLEHCDVLSMQMDSDLVIYRTTLVRTFQVVTICRVDKSEVFVVLISPHYSKRH</sequence>
<accession>A0A2Z7ACL7</accession>
<protein>
    <submittedName>
        <fullName evidence="1">Splicing factor 3B subunit 1-like</fullName>
    </submittedName>
</protein>
<evidence type="ECO:0000313" key="1">
    <source>
        <dbReference type="EMBL" id="KZV16675.1"/>
    </source>
</evidence>
<dbReference type="Proteomes" id="UP000250235">
    <property type="component" value="Unassembled WGS sequence"/>
</dbReference>
<proteinExistence type="predicted"/>
<name>A0A2Z7ACL7_9LAMI</name>
<keyword evidence="2" id="KW-1185">Reference proteome</keyword>
<evidence type="ECO:0000313" key="2">
    <source>
        <dbReference type="Proteomes" id="UP000250235"/>
    </source>
</evidence>
<dbReference type="AlphaFoldDB" id="A0A2Z7ACL7"/>
<gene>
    <name evidence="1" type="ORF">F511_42539</name>
</gene>